<dbReference type="SUPFAM" id="SSF50494">
    <property type="entry name" value="Trypsin-like serine proteases"/>
    <property type="match status" value="1"/>
</dbReference>
<dbReference type="NCBIfam" id="TIGR03501">
    <property type="entry name" value="GlyGly_CTERM"/>
    <property type="match status" value="1"/>
</dbReference>
<evidence type="ECO:0000313" key="3">
    <source>
        <dbReference type="EMBL" id="NOH48938.1"/>
    </source>
</evidence>
<gene>
    <name evidence="3" type="ORF">F0262_12825</name>
</gene>
<dbReference type="Pfam" id="PF00089">
    <property type="entry name" value="Trypsin"/>
    <property type="match status" value="1"/>
</dbReference>
<dbReference type="GO" id="GO:0004252">
    <property type="term" value="F:serine-type endopeptidase activity"/>
    <property type="evidence" value="ECO:0007669"/>
    <property type="project" value="InterPro"/>
</dbReference>
<dbReference type="AlphaFoldDB" id="A0A7Y3Z9S8"/>
<sequence>MMFHLRLAATILILASSPSVYSMENIERETWQEQPYVVKLEGKKDRCLGTILGKSKVLTSTTCLLKYTDKYTGEDIWSDIDTVKLSSGQTYRFERSSVSFDDRYAVISLNTILANSRIVKVKKLSSSSFEKGKIVTTFGFKEDSILTNISLVQDKNNLGGGHSHPNMISSEYQSNAQLTSSDAGGAWIDEDTQELFAFTQHPNHPQPIGLDLHYARLFLLESINGWNYPTSVTGSEKITIEVQSLHINPTMDSAYIEGGASIITNESSCFNKVINAFDTCTYVIRNENEDSILHLSNSEEISITYQPNVSKNSSGGSFGFYSLLLIALAMLRKIQH</sequence>
<dbReference type="InterPro" id="IPR001254">
    <property type="entry name" value="Trypsin_dom"/>
</dbReference>
<name>A0A7Y3Z9S8_9VIBR</name>
<comment type="caution">
    <text evidence="3">The sequence shown here is derived from an EMBL/GenBank/DDBJ whole genome shotgun (WGS) entry which is preliminary data.</text>
</comment>
<keyword evidence="3" id="KW-0645">Protease</keyword>
<protein>
    <submittedName>
        <fullName evidence="3">Trypsin-like serine protease</fullName>
    </submittedName>
</protein>
<dbReference type="InterPro" id="IPR009003">
    <property type="entry name" value="Peptidase_S1_PA"/>
</dbReference>
<dbReference type="GO" id="GO:0006508">
    <property type="term" value="P:proteolysis"/>
    <property type="evidence" value="ECO:0007669"/>
    <property type="project" value="UniProtKB-KW"/>
</dbReference>
<evidence type="ECO:0000259" key="2">
    <source>
        <dbReference type="Pfam" id="PF00089"/>
    </source>
</evidence>
<evidence type="ECO:0000256" key="1">
    <source>
        <dbReference type="SAM" id="SignalP"/>
    </source>
</evidence>
<feature type="signal peptide" evidence="1">
    <location>
        <begin position="1"/>
        <end position="22"/>
    </location>
</feature>
<dbReference type="RefSeq" id="WP_171358101.1">
    <property type="nucleotide sequence ID" value="NZ_JBEWWM010000016.1"/>
</dbReference>
<feature type="domain" description="Peptidase S1" evidence="2">
    <location>
        <begin position="32"/>
        <end position="192"/>
    </location>
</feature>
<proteinExistence type="predicted"/>
<dbReference type="EMBL" id="VTYN01000012">
    <property type="protein sequence ID" value="NOH48938.1"/>
    <property type="molecule type" value="Genomic_DNA"/>
</dbReference>
<dbReference type="Proteomes" id="UP000572072">
    <property type="component" value="Unassembled WGS sequence"/>
</dbReference>
<feature type="chain" id="PRO_5031451181" evidence="1">
    <location>
        <begin position="23"/>
        <end position="336"/>
    </location>
</feature>
<evidence type="ECO:0000313" key="4">
    <source>
        <dbReference type="Proteomes" id="UP000572072"/>
    </source>
</evidence>
<accession>A0A7Y3Z9S8</accession>
<organism evidence="3 4">
    <name type="scientific">Vibrio rotiferianus</name>
    <dbReference type="NCBI Taxonomy" id="190895"/>
    <lineage>
        <taxon>Bacteria</taxon>
        <taxon>Pseudomonadati</taxon>
        <taxon>Pseudomonadota</taxon>
        <taxon>Gammaproteobacteria</taxon>
        <taxon>Vibrionales</taxon>
        <taxon>Vibrionaceae</taxon>
        <taxon>Vibrio</taxon>
    </lineage>
</organism>
<reference evidence="3 4" key="1">
    <citation type="submission" date="2019-08" db="EMBL/GenBank/DDBJ databases">
        <title>Draft genome sequencing and comparative genomics of hatchery-associated Vibrios.</title>
        <authorList>
            <person name="Kehlet-Delgado H."/>
            <person name="Mueller R.S."/>
        </authorList>
    </citation>
    <scope>NUCLEOTIDE SEQUENCE [LARGE SCALE GENOMIC DNA]</scope>
    <source>
        <strain evidence="3 4">00-78-3</strain>
    </source>
</reference>
<keyword evidence="1" id="KW-0732">Signal</keyword>
<dbReference type="InterPro" id="IPR020008">
    <property type="entry name" value="GlyGly_CTERM"/>
</dbReference>
<keyword evidence="3" id="KW-0378">Hydrolase</keyword>